<evidence type="ECO:0000313" key="3">
    <source>
        <dbReference type="Proteomes" id="UP000564644"/>
    </source>
</evidence>
<comment type="caution">
    <text evidence="2">The sequence shown here is derived from an EMBL/GenBank/DDBJ whole genome shotgun (WGS) entry which is preliminary data.</text>
</comment>
<accession>A0A7X0VWA9</accession>
<dbReference type="AlphaFoldDB" id="A0A7X0VWA9"/>
<organism evidence="2 3">
    <name type="scientific">Cohnella zeiphila</name>
    <dbReference type="NCBI Taxonomy" id="2761120"/>
    <lineage>
        <taxon>Bacteria</taxon>
        <taxon>Bacillati</taxon>
        <taxon>Bacillota</taxon>
        <taxon>Bacilli</taxon>
        <taxon>Bacillales</taxon>
        <taxon>Paenibacillaceae</taxon>
        <taxon>Cohnella</taxon>
    </lineage>
</organism>
<proteinExistence type="predicted"/>
<sequence length="383" mass="42825">MRETAVQELSAGDVLARPVRGKNGVVMLEAGTQLTEQYIRRLRNLGVASVCVDRKEEAATAPVRTGRAVGLRDANWKESDAENLKDNDAARKMACEYAVKMAMSEQAIGRVAVGMLEDRFRRQFRTVMTEIVAQREIAEELGVLLQTDRFLFDHSLQVALLSCVVGLAKSYDMARLYDLTVGALLFDIGMTRLPPAIVKSKLQLTSLERKELKQHTVKGFEILSRLPGVSAASAKCALLHHERYRGSGYPFGVKHNDIPEYAQIVGLADMYDALISPRHHRKAFTFGEAMEYLFAAGNYDFDLDLVQVFLRNVSMYPVSLVVKLSSGQTGVVADVEHSMSHRPIIRIVREANGAKVQRPYEIDLRNYRDLVIVQAAMEEHENA</sequence>
<name>A0A7X0VWA9_9BACL</name>
<keyword evidence="3" id="KW-1185">Reference proteome</keyword>
<evidence type="ECO:0000259" key="1">
    <source>
        <dbReference type="PROSITE" id="PS51832"/>
    </source>
</evidence>
<dbReference type="Gene3D" id="1.10.3210.10">
    <property type="entry name" value="Hypothetical protein af1432"/>
    <property type="match status" value="1"/>
</dbReference>
<dbReference type="Proteomes" id="UP000564644">
    <property type="component" value="Unassembled WGS sequence"/>
</dbReference>
<dbReference type="CDD" id="cd00077">
    <property type="entry name" value="HDc"/>
    <property type="match status" value="1"/>
</dbReference>
<dbReference type="Pfam" id="PF13487">
    <property type="entry name" value="HD_5"/>
    <property type="match status" value="1"/>
</dbReference>
<dbReference type="InterPro" id="IPR003607">
    <property type="entry name" value="HD/PDEase_dom"/>
</dbReference>
<dbReference type="PANTHER" id="PTHR43155:SF2">
    <property type="entry name" value="CYCLIC DI-GMP PHOSPHODIESTERASE PA4108"/>
    <property type="match status" value="1"/>
</dbReference>
<protein>
    <submittedName>
        <fullName evidence="2">HD domain-containing protein</fullName>
    </submittedName>
</protein>
<dbReference type="EMBL" id="JACJVO010000018">
    <property type="protein sequence ID" value="MBB6732310.1"/>
    <property type="molecule type" value="Genomic_DNA"/>
</dbReference>
<reference evidence="2 3" key="1">
    <citation type="submission" date="2020-08" db="EMBL/GenBank/DDBJ databases">
        <title>Cohnella phylogeny.</title>
        <authorList>
            <person name="Dunlap C."/>
        </authorList>
    </citation>
    <scope>NUCLEOTIDE SEQUENCE [LARGE SCALE GENOMIC DNA]</scope>
    <source>
        <strain evidence="2 3">CBP 2801</strain>
    </source>
</reference>
<dbReference type="PROSITE" id="PS51832">
    <property type="entry name" value="HD_GYP"/>
    <property type="match status" value="1"/>
</dbReference>
<dbReference type="InterPro" id="IPR037522">
    <property type="entry name" value="HD_GYP_dom"/>
</dbReference>
<dbReference type="PANTHER" id="PTHR43155">
    <property type="entry name" value="CYCLIC DI-GMP PHOSPHODIESTERASE PA4108-RELATED"/>
    <property type="match status" value="1"/>
</dbReference>
<dbReference type="RefSeq" id="WP_185129970.1">
    <property type="nucleotide sequence ID" value="NZ_JACJVO010000018.1"/>
</dbReference>
<dbReference type="SUPFAM" id="SSF109604">
    <property type="entry name" value="HD-domain/PDEase-like"/>
    <property type="match status" value="1"/>
</dbReference>
<feature type="domain" description="HD-GYP" evidence="1">
    <location>
        <begin position="129"/>
        <end position="325"/>
    </location>
</feature>
<evidence type="ECO:0000313" key="2">
    <source>
        <dbReference type="EMBL" id="MBB6732310.1"/>
    </source>
</evidence>
<gene>
    <name evidence="2" type="ORF">H7C18_15425</name>
</gene>